<gene>
    <name evidence="2" type="primary">AlNc14C174G8095</name>
    <name evidence="2" type="ORF">ALNC14_091210</name>
</gene>
<dbReference type="InterPro" id="IPR029787">
    <property type="entry name" value="Nucleotide_cyclase"/>
</dbReference>
<evidence type="ECO:0000313" key="2">
    <source>
        <dbReference type="EMBL" id="CCA22978.1"/>
    </source>
</evidence>
<proteinExistence type="predicted"/>
<sequence length="654" mass="73902">MSMWLEFACVGFGVSTLATFLLSASFLPVWDRVQWIGVCWRRERLKSAAWRQSQAITERSTGPHEPHAILSCPSRIDAPMRPSELHEDPMMESLRYSVIYWILFAVLLYLWLWSLSRLLLCCWIRYESKARLEMLWRMDFIEQVDSDANWAFVCICVGNSGLIGVAWLLFPLVHEAVRAIRDAIGGPTQIKQLGKRRLQAYMLILLATTISYSLVQAWAWVYSGRRLALACRLLLDSVYFIALMHAVVLLVWFRKRYKLACEQSIILSSLCACIQRLTWTLLVIFLSLHLIPTLAFWSNCPISLIHFGAHCVLLLQSVTGLLVAILTACSPVCWHHNTQISASLLLHSFRRILVCGQRPSQRDSGQRFPSTFPLHPVFCYTRVDLDTLCMDRRLIQQARNVHDEILSDLLGFYHGHTIASREAGLDLAFHTIRDAFEFALRAQLEVFDTLFSQRFTSSNSRISPEILASLGVGIALHDAHPCEGELTQRWEAGQVEYAGPSACIVQKVGELSHAGQVLVTQRVAEWLCEHGKSLCEPYAMNFIASHKLSVGSIRLYQVYPTRSRVALQASELKILESPTLGAQRPFDGSSGRPDRSLGASMSLACSIPMLASPPSSCWKEALEDLPTETEYQDIVVVNHISEASARRFSRMIFI</sequence>
<dbReference type="HOGENOM" id="CLU_419453_0_0_1"/>
<dbReference type="SUPFAM" id="SSF55073">
    <property type="entry name" value="Nucleotide cyclase"/>
    <property type="match status" value="1"/>
</dbReference>
<feature type="transmembrane region" description="Helical" evidence="1">
    <location>
        <begin position="233"/>
        <end position="253"/>
    </location>
</feature>
<keyword evidence="1" id="KW-0472">Membrane</keyword>
<keyword evidence="1" id="KW-1133">Transmembrane helix</keyword>
<accession>F0WNT6</accession>
<organism evidence="2">
    <name type="scientific">Albugo laibachii Nc14</name>
    <dbReference type="NCBI Taxonomy" id="890382"/>
    <lineage>
        <taxon>Eukaryota</taxon>
        <taxon>Sar</taxon>
        <taxon>Stramenopiles</taxon>
        <taxon>Oomycota</taxon>
        <taxon>Peronosporomycetes</taxon>
        <taxon>Albuginales</taxon>
        <taxon>Albuginaceae</taxon>
        <taxon>Albugo</taxon>
    </lineage>
</organism>
<feature type="transmembrane region" description="Helical" evidence="1">
    <location>
        <begin position="265"/>
        <end position="291"/>
    </location>
</feature>
<dbReference type="EMBL" id="FR824219">
    <property type="protein sequence ID" value="CCA22978.1"/>
    <property type="molecule type" value="Genomic_DNA"/>
</dbReference>
<feature type="transmembrane region" description="Helical" evidence="1">
    <location>
        <begin position="303"/>
        <end position="326"/>
    </location>
</feature>
<protein>
    <submittedName>
        <fullName evidence="2">Uncharacterized protein AlNc14C174G8095</fullName>
    </submittedName>
</protein>
<reference evidence="2" key="1">
    <citation type="journal article" date="2011" name="PLoS Biol.">
        <title>Gene gain and loss during evolution of obligate parasitism in the white rust pathogen of Arabidopsis thaliana.</title>
        <authorList>
            <person name="Kemen E."/>
            <person name="Gardiner A."/>
            <person name="Schultz-Larsen T."/>
            <person name="Kemen A.C."/>
            <person name="Balmuth A.L."/>
            <person name="Robert-Seilaniantz A."/>
            <person name="Bailey K."/>
            <person name="Holub E."/>
            <person name="Studholme D.J."/>
            <person name="Maclean D."/>
            <person name="Jones J.D."/>
        </authorList>
    </citation>
    <scope>NUCLEOTIDE SEQUENCE</scope>
</reference>
<dbReference type="AlphaFoldDB" id="F0WNT6"/>
<keyword evidence="1" id="KW-0812">Transmembrane</keyword>
<reference evidence="2" key="2">
    <citation type="submission" date="2011-02" db="EMBL/GenBank/DDBJ databases">
        <authorList>
            <person name="MacLean D."/>
        </authorList>
    </citation>
    <scope>NUCLEOTIDE SEQUENCE</scope>
</reference>
<feature type="transmembrane region" description="Helical" evidence="1">
    <location>
        <begin position="147"/>
        <end position="170"/>
    </location>
</feature>
<feature type="transmembrane region" description="Helical" evidence="1">
    <location>
        <begin position="200"/>
        <end position="221"/>
    </location>
</feature>
<evidence type="ECO:0000256" key="1">
    <source>
        <dbReference type="SAM" id="Phobius"/>
    </source>
</evidence>
<dbReference type="Gene3D" id="3.30.70.1230">
    <property type="entry name" value="Nucleotide cyclase"/>
    <property type="match status" value="1"/>
</dbReference>
<name>F0WNT6_9STRA</name>
<feature type="transmembrane region" description="Helical" evidence="1">
    <location>
        <begin position="98"/>
        <end position="126"/>
    </location>
</feature>